<protein>
    <submittedName>
        <fullName evidence="1">Uncharacterized protein</fullName>
    </submittedName>
</protein>
<evidence type="ECO:0000313" key="2">
    <source>
        <dbReference type="Proteomes" id="UP001196413"/>
    </source>
</evidence>
<keyword evidence="2" id="KW-1185">Reference proteome</keyword>
<evidence type="ECO:0000313" key="1">
    <source>
        <dbReference type="EMBL" id="KAJ1363091.1"/>
    </source>
</evidence>
<dbReference type="AlphaFoldDB" id="A0AAD5N8F1"/>
<accession>A0AAD5N8F1</accession>
<name>A0AAD5N8F1_PARTN</name>
<sequence length="170" mass="19059">MPSTEMDPAFVVTGKNLWRFWLVTSTALSFQEISCEYHLSIRCSPVIVQQPPLTLLRNSNLADTLENRLWFKSFALKIDPKLSANSYAEVQKNISINYSETNRLSWLMVLTSSSNVLQHLGPLDSLNALLFDCGHVADAVHVGILVYEMGYMRNTLDAAAELCSFISVLD</sequence>
<gene>
    <name evidence="1" type="ORF">KIN20_022859</name>
</gene>
<dbReference type="EMBL" id="JAHQIW010004615">
    <property type="protein sequence ID" value="KAJ1363091.1"/>
    <property type="molecule type" value="Genomic_DNA"/>
</dbReference>
<reference evidence="1" key="1">
    <citation type="submission" date="2021-06" db="EMBL/GenBank/DDBJ databases">
        <title>Parelaphostrongylus tenuis whole genome reference sequence.</title>
        <authorList>
            <person name="Garwood T.J."/>
            <person name="Larsen P.A."/>
            <person name="Fountain-Jones N.M."/>
            <person name="Garbe J.R."/>
            <person name="Macchietto M.G."/>
            <person name="Kania S.A."/>
            <person name="Gerhold R.W."/>
            <person name="Richards J.E."/>
            <person name="Wolf T.M."/>
        </authorList>
    </citation>
    <scope>NUCLEOTIDE SEQUENCE</scope>
    <source>
        <strain evidence="1">MNPRO001-30</strain>
        <tissue evidence="1">Meninges</tissue>
    </source>
</reference>
<organism evidence="1 2">
    <name type="scientific">Parelaphostrongylus tenuis</name>
    <name type="common">Meningeal worm</name>
    <dbReference type="NCBI Taxonomy" id="148309"/>
    <lineage>
        <taxon>Eukaryota</taxon>
        <taxon>Metazoa</taxon>
        <taxon>Ecdysozoa</taxon>
        <taxon>Nematoda</taxon>
        <taxon>Chromadorea</taxon>
        <taxon>Rhabditida</taxon>
        <taxon>Rhabditina</taxon>
        <taxon>Rhabditomorpha</taxon>
        <taxon>Strongyloidea</taxon>
        <taxon>Metastrongylidae</taxon>
        <taxon>Parelaphostrongylus</taxon>
    </lineage>
</organism>
<dbReference type="Proteomes" id="UP001196413">
    <property type="component" value="Unassembled WGS sequence"/>
</dbReference>
<comment type="caution">
    <text evidence="1">The sequence shown here is derived from an EMBL/GenBank/DDBJ whole genome shotgun (WGS) entry which is preliminary data.</text>
</comment>
<proteinExistence type="predicted"/>